<feature type="non-terminal residue" evidence="1">
    <location>
        <position position="377"/>
    </location>
</feature>
<dbReference type="InterPro" id="IPR052394">
    <property type="entry name" value="LRR-containing"/>
</dbReference>
<dbReference type="Proteomes" id="UP001642484">
    <property type="component" value="Unassembled WGS sequence"/>
</dbReference>
<dbReference type="InterPro" id="IPR001611">
    <property type="entry name" value="Leu-rich_rpt"/>
</dbReference>
<dbReference type="InterPro" id="IPR032675">
    <property type="entry name" value="LRR_dom_sf"/>
</dbReference>
<evidence type="ECO:0000313" key="1">
    <source>
        <dbReference type="EMBL" id="CAK9117136.1"/>
    </source>
</evidence>
<dbReference type="PANTHER" id="PTHR24114:SF2">
    <property type="entry name" value="F-BOX DOMAIN-CONTAINING PROTEIN-RELATED"/>
    <property type="match status" value="1"/>
</dbReference>
<dbReference type="Gene3D" id="3.80.10.10">
    <property type="entry name" value="Ribonuclease Inhibitor"/>
    <property type="match status" value="2"/>
</dbReference>
<proteinExistence type="predicted"/>
<dbReference type="Pfam" id="PF13516">
    <property type="entry name" value="LRR_6"/>
    <property type="match status" value="2"/>
</dbReference>
<name>A0ABP0SY81_9DINO</name>
<dbReference type="PANTHER" id="PTHR24114">
    <property type="entry name" value="LEUCINE RICH REPEAT FAMILY PROTEIN"/>
    <property type="match status" value="1"/>
</dbReference>
<keyword evidence="2" id="KW-1185">Reference proteome</keyword>
<sequence length="377" mass="40933">QEGCDGKLWRLAAARVVEDRAARQKVNLQVLDGEIETEEDTRLPQSVAAFDTPQRELTAYEKACFAKRLLPKFMGCVKDAVSGPVLDLCSCGLGDDQLVAVFADPELIPWRHIRRWRLRDARMRDRGALHLSKLLTEVEALDLVNNEIGVAGARGLADALGRRSYEQLQRLDLSANSLNDDAVSCLAAALKNCEGLLRLDLRQNCMQDGHHLGELIAGHGQLTRLSLRRNRITGPGMAALFRGILENARTGGQFADVDAAWNPMASDGIVAAKAMAQVFQESATLYHCDLSYCQLDAAACAALGDGLRDNHSLYGLHMVGNSAAMDADGFLMPMEMKTSETGLRFGDLQAGPEALLGAGRAGSFAQEDDLKGRDVLE</sequence>
<organism evidence="1 2">
    <name type="scientific">Durusdinium trenchii</name>
    <dbReference type="NCBI Taxonomy" id="1381693"/>
    <lineage>
        <taxon>Eukaryota</taxon>
        <taxon>Sar</taxon>
        <taxon>Alveolata</taxon>
        <taxon>Dinophyceae</taxon>
        <taxon>Suessiales</taxon>
        <taxon>Symbiodiniaceae</taxon>
        <taxon>Durusdinium</taxon>
    </lineage>
</organism>
<accession>A0ABP0SY81</accession>
<evidence type="ECO:0000313" key="2">
    <source>
        <dbReference type="Proteomes" id="UP001642484"/>
    </source>
</evidence>
<gene>
    <name evidence="1" type="ORF">CCMP2556_LOCUS54539</name>
</gene>
<dbReference type="SUPFAM" id="SSF52047">
    <property type="entry name" value="RNI-like"/>
    <property type="match status" value="1"/>
</dbReference>
<protein>
    <submittedName>
        <fullName evidence="1">Uncharacterized protein</fullName>
    </submittedName>
</protein>
<dbReference type="SMART" id="SM00368">
    <property type="entry name" value="LRR_RI"/>
    <property type="match status" value="4"/>
</dbReference>
<reference evidence="1 2" key="1">
    <citation type="submission" date="2024-02" db="EMBL/GenBank/DDBJ databases">
        <authorList>
            <person name="Chen Y."/>
            <person name="Shah S."/>
            <person name="Dougan E. K."/>
            <person name="Thang M."/>
            <person name="Chan C."/>
        </authorList>
    </citation>
    <scope>NUCLEOTIDE SEQUENCE [LARGE SCALE GENOMIC DNA]</scope>
</reference>
<comment type="caution">
    <text evidence="1">The sequence shown here is derived from an EMBL/GenBank/DDBJ whole genome shotgun (WGS) entry which is preliminary data.</text>
</comment>
<dbReference type="EMBL" id="CAXAMN010028587">
    <property type="protein sequence ID" value="CAK9117136.1"/>
    <property type="molecule type" value="Genomic_DNA"/>
</dbReference>
<feature type="non-terminal residue" evidence="1">
    <location>
        <position position="1"/>
    </location>
</feature>